<evidence type="ECO:0000256" key="3">
    <source>
        <dbReference type="ARBA" id="ARBA00022679"/>
    </source>
</evidence>
<evidence type="ECO:0000256" key="6">
    <source>
        <dbReference type="ARBA" id="ARBA00022777"/>
    </source>
</evidence>
<feature type="transmembrane region" description="Helical" evidence="11">
    <location>
        <begin position="286"/>
        <end position="311"/>
    </location>
</feature>
<dbReference type="GO" id="GO:0005886">
    <property type="term" value="C:plasma membrane"/>
    <property type="evidence" value="ECO:0007669"/>
    <property type="project" value="TreeGrafter"/>
</dbReference>
<dbReference type="PANTHER" id="PTHR38096">
    <property type="entry name" value="ENTEROBACTIN SYNTHASE COMPONENT D"/>
    <property type="match status" value="1"/>
</dbReference>
<dbReference type="InterPro" id="IPR038318">
    <property type="entry name" value="KdpD_sf"/>
</dbReference>
<feature type="transmembrane region" description="Helical" evidence="11">
    <location>
        <begin position="212"/>
        <end position="229"/>
    </location>
</feature>
<dbReference type="GO" id="GO:0016301">
    <property type="term" value="F:kinase activity"/>
    <property type="evidence" value="ECO:0007669"/>
    <property type="project" value="UniProtKB-KW"/>
</dbReference>
<evidence type="ECO:0000256" key="1">
    <source>
        <dbReference type="ARBA" id="ARBA00004141"/>
    </source>
</evidence>
<evidence type="ECO:0000256" key="11">
    <source>
        <dbReference type="SAM" id="Phobius"/>
    </source>
</evidence>
<dbReference type="AlphaFoldDB" id="A0A9W6C196"/>
<keyword evidence="2" id="KW-0597">Phosphoprotein</keyword>
<dbReference type="GO" id="GO:0000287">
    <property type="term" value="F:magnesium ion binding"/>
    <property type="evidence" value="ECO:0007669"/>
    <property type="project" value="InterPro"/>
</dbReference>
<evidence type="ECO:0000256" key="5">
    <source>
        <dbReference type="ARBA" id="ARBA00022741"/>
    </source>
</evidence>
<dbReference type="SMART" id="SM00387">
    <property type="entry name" value="HATPase_c"/>
    <property type="match status" value="1"/>
</dbReference>
<dbReference type="Pfam" id="PF17837">
    <property type="entry name" value="4PPT_N"/>
    <property type="match status" value="1"/>
</dbReference>
<comment type="subcellular location">
    <subcellularLocation>
        <location evidence="1">Membrane</location>
        <topology evidence="1">Multi-pass membrane protein</topology>
    </subcellularLocation>
</comment>
<dbReference type="PROSITE" id="PS50109">
    <property type="entry name" value="HIS_KIN"/>
    <property type="match status" value="1"/>
</dbReference>
<dbReference type="GO" id="GO:0000160">
    <property type="term" value="P:phosphorelay signal transduction system"/>
    <property type="evidence" value="ECO:0007669"/>
    <property type="project" value="UniProtKB-KW"/>
</dbReference>
<evidence type="ECO:0000256" key="2">
    <source>
        <dbReference type="ARBA" id="ARBA00022553"/>
    </source>
</evidence>
<dbReference type="InterPro" id="IPR005467">
    <property type="entry name" value="His_kinase_dom"/>
</dbReference>
<dbReference type="Proteomes" id="UP001165080">
    <property type="component" value="Unassembled WGS sequence"/>
</dbReference>
<dbReference type="PANTHER" id="PTHR38096:SF1">
    <property type="entry name" value="ENTEROBACTIN SYNTHASE COMPONENT D"/>
    <property type="match status" value="1"/>
</dbReference>
<name>A0A9W6C196_9CHLO</name>
<proteinExistence type="predicted"/>
<dbReference type="GO" id="GO:0009239">
    <property type="term" value="P:enterobactin biosynthetic process"/>
    <property type="evidence" value="ECO:0007669"/>
    <property type="project" value="InterPro"/>
</dbReference>
<evidence type="ECO:0000256" key="7">
    <source>
        <dbReference type="ARBA" id="ARBA00022840"/>
    </source>
</evidence>
<keyword evidence="14" id="KW-1185">Reference proteome</keyword>
<keyword evidence="3" id="KW-0808">Transferase</keyword>
<dbReference type="InterPro" id="IPR003542">
    <property type="entry name" value="Enbac_synth_compD-like"/>
</dbReference>
<evidence type="ECO:0000256" key="9">
    <source>
        <dbReference type="ARBA" id="ARBA00023012"/>
    </source>
</evidence>
<dbReference type="InterPro" id="IPR041354">
    <property type="entry name" value="4PPT_N"/>
</dbReference>
<evidence type="ECO:0000256" key="8">
    <source>
        <dbReference type="ARBA" id="ARBA00022989"/>
    </source>
</evidence>
<accession>A0A9W6C196</accession>
<dbReference type="SUPFAM" id="SSF56214">
    <property type="entry name" value="4'-phosphopantetheinyl transferase"/>
    <property type="match status" value="1"/>
</dbReference>
<keyword evidence="10 11" id="KW-0472">Membrane</keyword>
<keyword evidence="9" id="KW-0902">Two-component regulatory system</keyword>
<dbReference type="Gene3D" id="1.20.120.620">
    <property type="entry name" value="Backbone structure of the membrane domain of e. Coli histidine kinase receptor kdpd"/>
    <property type="match status" value="1"/>
</dbReference>
<evidence type="ECO:0000256" key="10">
    <source>
        <dbReference type="ARBA" id="ARBA00023136"/>
    </source>
</evidence>
<comment type="caution">
    <text evidence="13">The sequence shown here is derived from an EMBL/GenBank/DDBJ whole genome shotgun (WGS) entry which is preliminary data.</text>
</comment>
<dbReference type="GO" id="GO:0008897">
    <property type="term" value="F:holo-[acyl-carrier-protein] synthase activity"/>
    <property type="evidence" value="ECO:0007669"/>
    <property type="project" value="InterPro"/>
</dbReference>
<keyword evidence="4 11" id="KW-0812">Transmembrane</keyword>
<dbReference type="SUPFAM" id="SSF55874">
    <property type="entry name" value="ATPase domain of HSP90 chaperone/DNA topoisomerase II/histidine kinase"/>
    <property type="match status" value="1"/>
</dbReference>
<evidence type="ECO:0000313" key="13">
    <source>
        <dbReference type="EMBL" id="GLC62124.1"/>
    </source>
</evidence>
<dbReference type="InterPro" id="IPR036890">
    <property type="entry name" value="HATPase_C_sf"/>
</dbReference>
<dbReference type="Gene3D" id="3.30.565.10">
    <property type="entry name" value="Histidine kinase-like ATPase, C-terminal domain"/>
    <property type="match status" value="1"/>
</dbReference>
<dbReference type="InterPro" id="IPR037143">
    <property type="entry name" value="4-PPantetheinyl_Trfase_dom_sf"/>
</dbReference>
<keyword evidence="6" id="KW-0418">Kinase</keyword>
<dbReference type="GO" id="GO:0005524">
    <property type="term" value="F:ATP binding"/>
    <property type="evidence" value="ECO:0007669"/>
    <property type="project" value="UniProtKB-KW"/>
</dbReference>
<sequence length="535" mass="57024">MKMEEKTSVAQAIRAMLPQGVGLAVCDIDVPQPPLWPEEAAAVRRAVPSRIREFTAGRAAARLAMTDIGLIPGAVTTTAARAPAWPPGLSGSITHTARIAAAVVSRQADWPAIGLDLERAEPMSDDMAELIRHPLDSVDPVLSEPLAATLLFSAKEAAFKAQFPLTGLWIDYCQTGDDVTNAAAPDRRMLSDKLMQGLGAALLARRSLRHQVVFALSAIVLSTALRFALNDALPPGFPFLTFFPAVMLTLVFSSLRSGLAVGVACGVIAWYFFIEPVRSLAITPGAIVALLLYALIIATDVVFITAAGRALEQRMAAEKRANALATSRSLMFSELQHRISNNLSTVAALLRLQSQLVADETARQALVASQTRIRSISLLQRRLHSPDLQTLDAAEYLREVLHDVVEVTGAGDVDLDFSADSLPLPHDTAVPLGLIASELVMNAIEHGAPEGRDTEITVRLTVDAATPDGRIPATLRIVDQGPGLPEGFDLETSDSLGLIVARQFATALNGQLTLAKGKDGGTVARLDFVIDPTSI</sequence>
<dbReference type="Pfam" id="PF13493">
    <property type="entry name" value="DUF4118"/>
    <property type="match status" value="1"/>
</dbReference>
<dbReference type="InterPro" id="IPR003594">
    <property type="entry name" value="HATPase_dom"/>
</dbReference>
<evidence type="ECO:0000259" key="12">
    <source>
        <dbReference type="PROSITE" id="PS50109"/>
    </source>
</evidence>
<gene>
    <name evidence="13" type="primary">PLESTB003130</name>
    <name evidence="13" type="ORF">PLESTB_001843300</name>
</gene>
<evidence type="ECO:0000256" key="4">
    <source>
        <dbReference type="ARBA" id="ARBA00022692"/>
    </source>
</evidence>
<dbReference type="GO" id="GO:0009366">
    <property type="term" value="C:enterobactin synthetase complex"/>
    <property type="evidence" value="ECO:0007669"/>
    <property type="project" value="InterPro"/>
</dbReference>
<reference evidence="13 14" key="1">
    <citation type="journal article" date="2023" name="Commun. Biol.">
        <title>Reorganization of the ancestral sex-determining regions during the evolution of trioecy in Pleodorina starrii.</title>
        <authorList>
            <person name="Takahashi K."/>
            <person name="Suzuki S."/>
            <person name="Kawai-Toyooka H."/>
            <person name="Yamamoto K."/>
            <person name="Hamaji T."/>
            <person name="Ootsuki R."/>
            <person name="Yamaguchi H."/>
            <person name="Kawachi M."/>
            <person name="Higashiyama T."/>
            <person name="Nozaki H."/>
        </authorList>
    </citation>
    <scope>NUCLEOTIDE SEQUENCE [LARGE SCALE GENOMIC DNA]</scope>
    <source>
        <strain evidence="13 14">NIES-4479</strain>
    </source>
</reference>
<organism evidence="13 14">
    <name type="scientific">Pleodorina starrii</name>
    <dbReference type="NCBI Taxonomy" id="330485"/>
    <lineage>
        <taxon>Eukaryota</taxon>
        <taxon>Viridiplantae</taxon>
        <taxon>Chlorophyta</taxon>
        <taxon>core chlorophytes</taxon>
        <taxon>Chlorophyceae</taxon>
        <taxon>CS clade</taxon>
        <taxon>Chlamydomonadales</taxon>
        <taxon>Volvocaceae</taxon>
        <taxon>Pleodorina</taxon>
    </lineage>
</organism>
<keyword evidence="7" id="KW-0067">ATP-binding</keyword>
<feature type="domain" description="Histidine kinase" evidence="12">
    <location>
        <begin position="334"/>
        <end position="532"/>
    </location>
</feature>
<dbReference type="InterPro" id="IPR011495">
    <property type="entry name" value="Sig_transdc_His_kin_sub2_dim/P"/>
</dbReference>
<dbReference type="PRINTS" id="PR01399">
    <property type="entry name" value="ENTSNTHTASED"/>
</dbReference>
<dbReference type="Pfam" id="PF07568">
    <property type="entry name" value="HisKA_2"/>
    <property type="match status" value="1"/>
</dbReference>
<dbReference type="Pfam" id="PF02518">
    <property type="entry name" value="HATPase_c"/>
    <property type="match status" value="1"/>
</dbReference>
<protein>
    <recommendedName>
        <fullName evidence="12">Histidine kinase domain-containing protein</fullName>
    </recommendedName>
</protein>
<dbReference type="EMBL" id="BRXU01000058">
    <property type="protein sequence ID" value="GLC62124.1"/>
    <property type="molecule type" value="Genomic_DNA"/>
</dbReference>
<feature type="transmembrane region" description="Helical" evidence="11">
    <location>
        <begin position="257"/>
        <end position="274"/>
    </location>
</feature>
<keyword evidence="5" id="KW-0547">Nucleotide-binding</keyword>
<keyword evidence="8 11" id="KW-1133">Transmembrane helix</keyword>
<evidence type="ECO:0000313" key="14">
    <source>
        <dbReference type="Proteomes" id="UP001165080"/>
    </source>
</evidence>
<dbReference type="InterPro" id="IPR025201">
    <property type="entry name" value="KdpD_TM"/>
</dbReference>